<dbReference type="OrthoDB" id="2016523at2759"/>
<dbReference type="Pfam" id="PF04666">
    <property type="entry name" value="MGAT4_cons"/>
    <property type="match status" value="1"/>
</dbReference>
<organism evidence="6 7">
    <name type="scientific">Chanos chanos</name>
    <name type="common">Milkfish</name>
    <name type="synonym">Mugil chanos</name>
    <dbReference type="NCBI Taxonomy" id="29144"/>
    <lineage>
        <taxon>Eukaryota</taxon>
        <taxon>Metazoa</taxon>
        <taxon>Chordata</taxon>
        <taxon>Craniata</taxon>
        <taxon>Vertebrata</taxon>
        <taxon>Euteleostomi</taxon>
        <taxon>Actinopterygii</taxon>
        <taxon>Neopterygii</taxon>
        <taxon>Teleostei</taxon>
        <taxon>Ostariophysi</taxon>
        <taxon>Gonorynchiformes</taxon>
        <taxon>Chanidae</taxon>
        <taxon>Chanos</taxon>
    </lineage>
</organism>
<accession>A0A6J2UWH4</accession>
<dbReference type="PANTHER" id="PTHR12062:SF11">
    <property type="entry name" value="ALPHA-1,3-MANNOSYL-GLYCOPROTEIN 4-BETA-N-ACETYLGLUCOSAMINYLTRANSFERASE-LIKE PROTEIN MGAT4E"/>
    <property type="match status" value="1"/>
</dbReference>
<dbReference type="InterPro" id="IPR057279">
    <property type="entry name" value="MGAT4"/>
</dbReference>
<sequence>MRIYCKTTTRLAVILFILTSLYLSYSHVRKKTNEEENFWLWDTLWSPQEVQTDRLSLNVSVSVLAGVLQQNKKFLTVGLCSVKRKKESYLLDTLQSVFSQSSQKELSEMVVVVHLADFDDNWVKDTVKSISDRFSQQLAQGHLLVIRVAQENYPPLTGLKRNFNDPPDRVTFRSKQNVDYAFLLHFSSSLSQYYIMIEDDVSCAKGFLTAIRHHIQSKGSSPWVTLEFSKLGYIGKLYHSEHLTLLSRFLYLFYQEMPCDFLLSHFRVLLMQSEVIRFKPSLFQHRGIYSSFQGTYNKLKDEDFVEELADNPPADVVTDITAYKDHSPNKAYDQGIEYFWGTSPINEGNFFMVVLHTPVKLSRILIKTGSEDKKDILSSAVVELGETVVRTEGSPKCFGFHKLGVLEGGRFEQRDISGTFHVPVSCLRIRVTDSQLDWVIIQNIQIWTEKQN</sequence>
<feature type="domain" description="MGAT4 A/B/C C-terminal" evidence="5">
    <location>
        <begin position="314"/>
        <end position="442"/>
    </location>
</feature>
<dbReference type="InterPro" id="IPR056576">
    <property type="entry name" value="MGAT4_A/B/C_C"/>
</dbReference>
<evidence type="ECO:0000256" key="3">
    <source>
        <dbReference type="ARBA" id="ARBA00022679"/>
    </source>
</evidence>
<dbReference type="RefSeq" id="XP_030623677.1">
    <property type="nucleotide sequence ID" value="XM_030767817.1"/>
</dbReference>
<reference evidence="7" key="1">
    <citation type="submission" date="2025-08" db="UniProtKB">
        <authorList>
            <consortium name="RefSeq"/>
        </authorList>
    </citation>
    <scope>IDENTIFICATION</scope>
</reference>
<dbReference type="Proteomes" id="UP000504632">
    <property type="component" value="Chromosome 3"/>
</dbReference>
<evidence type="ECO:0000256" key="2">
    <source>
        <dbReference type="ARBA" id="ARBA00022676"/>
    </source>
</evidence>
<evidence type="ECO:0000259" key="5">
    <source>
        <dbReference type="Pfam" id="PF23524"/>
    </source>
</evidence>
<dbReference type="Pfam" id="PF23524">
    <property type="entry name" value="MGAT4A_C"/>
    <property type="match status" value="1"/>
</dbReference>
<evidence type="ECO:0000313" key="6">
    <source>
        <dbReference type="Proteomes" id="UP000504632"/>
    </source>
</evidence>
<dbReference type="InParanoid" id="A0A6J2UWH4"/>
<proteinExistence type="predicted"/>
<dbReference type="PANTHER" id="PTHR12062">
    <property type="entry name" value="N-ACETYLGLUCOSAMINYLTRANSFERASE VI"/>
    <property type="match status" value="1"/>
</dbReference>
<keyword evidence="3" id="KW-0808">Transferase</keyword>
<dbReference type="FunCoup" id="A0A6J2UWH4">
    <property type="interactions" value="941"/>
</dbReference>
<feature type="domain" description="MGAT4 conserved region" evidence="4">
    <location>
        <begin position="50"/>
        <end position="304"/>
    </location>
</feature>
<dbReference type="GeneID" id="115806959"/>
<protein>
    <submittedName>
        <fullName evidence="7">Alpha-1,3-mannosyl-glycoprotein 4-beta-N-acetylglucosaminyltransferase C</fullName>
    </submittedName>
</protein>
<evidence type="ECO:0000313" key="7">
    <source>
        <dbReference type="RefSeq" id="XP_030623677.1"/>
    </source>
</evidence>
<evidence type="ECO:0000259" key="4">
    <source>
        <dbReference type="Pfam" id="PF04666"/>
    </source>
</evidence>
<dbReference type="InterPro" id="IPR006759">
    <property type="entry name" value="Glyco_transf_54"/>
</dbReference>
<keyword evidence="6" id="KW-1185">Reference proteome</keyword>
<gene>
    <name evidence="7" type="primary">LOC115806959</name>
</gene>
<keyword evidence="2" id="KW-0328">Glycosyltransferase</keyword>
<dbReference type="GO" id="GO:0008375">
    <property type="term" value="F:acetylglucosaminyltransferase activity"/>
    <property type="evidence" value="ECO:0007669"/>
    <property type="project" value="TreeGrafter"/>
</dbReference>
<name>A0A6J2UWH4_CHACN</name>
<dbReference type="AlphaFoldDB" id="A0A6J2UWH4"/>
<comment type="pathway">
    <text evidence="1">Protein modification; protein glycosylation.</text>
</comment>
<evidence type="ECO:0000256" key="1">
    <source>
        <dbReference type="ARBA" id="ARBA00004922"/>
    </source>
</evidence>
<dbReference type="GO" id="GO:0006487">
    <property type="term" value="P:protein N-linked glycosylation"/>
    <property type="evidence" value="ECO:0007669"/>
    <property type="project" value="TreeGrafter"/>
</dbReference>